<protein>
    <recommendedName>
        <fullName evidence="1">GAG-pre-integrase domain-containing protein</fullName>
    </recommendedName>
</protein>
<dbReference type="InterPro" id="IPR025724">
    <property type="entry name" value="GAG-pre-integrase_dom"/>
</dbReference>
<feature type="domain" description="GAG-pre-integrase" evidence="1">
    <location>
        <begin position="86"/>
        <end position="158"/>
    </location>
</feature>
<evidence type="ECO:0000313" key="3">
    <source>
        <dbReference type="Proteomes" id="UP000075243"/>
    </source>
</evidence>
<keyword evidence="3" id="KW-1185">Reference proteome</keyword>
<proteinExistence type="predicted"/>
<dbReference type="EMBL" id="KQ483454">
    <property type="protein sequence ID" value="KYP50484.1"/>
    <property type="molecule type" value="Genomic_DNA"/>
</dbReference>
<dbReference type="Proteomes" id="UP000075243">
    <property type="component" value="Unassembled WGS sequence"/>
</dbReference>
<evidence type="ECO:0000313" key="2">
    <source>
        <dbReference type="EMBL" id="KYP50484.1"/>
    </source>
</evidence>
<gene>
    <name evidence="2" type="ORF">KK1_027736</name>
</gene>
<accession>A0A151S6R9</accession>
<reference evidence="2" key="1">
    <citation type="journal article" date="2012" name="Nat. Biotechnol.">
        <title>Draft genome sequence of pigeonpea (Cajanus cajan), an orphan legume crop of resource-poor farmers.</title>
        <authorList>
            <person name="Varshney R.K."/>
            <person name="Chen W."/>
            <person name="Li Y."/>
            <person name="Bharti A.K."/>
            <person name="Saxena R.K."/>
            <person name="Schlueter J.A."/>
            <person name="Donoghue M.T."/>
            <person name="Azam S."/>
            <person name="Fan G."/>
            <person name="Whaley A.M."/>
            <person name="Farmer A.D."/>
            <person name="Sheridan J."/>
            <person name="Iwata A."/>
            <person name="Tuteja R."/>
            <person name="Penmetsa R.V."/>
            <person name="Wu W."/>
            <person name="Upadhyaya H.D."/>
            <person name="Yang S.P."/>
            <person name="Shah T."/>
            <person name="Saxena K.B."/>
            <person name="Michael T."/>
            <person name="McCombie W.R."/>
            <person name="Yang B."/>
            <person name="Zhang G."/>
            <person name="Yang H."/>
            <person name="Wang J."/>
            <person name="Spillane C."/>
            <person name="Cook D.R."/>
            <person name="May G.D."/>
            <person name="Xu X."/>
            <person name="Jackson S.A."/>
        </authorList>
    </citation>
    <scope>NUCLEOTIDE SEQUENCE [LARGE SCALE GENOMIC DNA]</scope>
</reference>
<organism evidence="2 3">
    <name type="scientific">Cajanus cajan</name>
    <name type="common">Pigeon pea</name>
    <name type="synonym">Cajanus indicus</name>
    <dbReference type="NCBI Taxonomy" id="3821"/>
    <lineage>
        <taxon>Eukaryota</taxon>
        <taxon>Viridiplantae</taxon>
        <taxon>Streptophyta</taxon>
        <taxon>Embryophyta</taxon>
        <taxon>Tracheophyta</taxon>
        <taxon>Spermatophyta</taxon>
        <taxon>Magnoliopsida</taxon>
        <taxon>eudicotyledons</taxon>
        <taxon>Gunneridae</taxon>
        <taxon>Pentapetalae</taxon>
        <taxon>rosids</taxon>
        <taxon>fabids</taxon>
        <taxon>Fabales</taxon>
        <taxon>Fabaceae</taxon>
        <taxon>Papilionoideae</taxon>
        <taxon>50 kb inversion clade</taxon>
        <taxon>NPAAA clade</taxon>
        <taxon>indigoferoid/millettioid clade</taxon>
        <taxon>Phaseoleae</taxon>
        <taxon>Cajanus</taxon>
    </lineage>
</organism>
<dbReference type="Pfam" id="PF13976">
    <property type="entry name" value="gag_pre-integrs"/>
    <property type="match status" value="1"/>
</dbReference>
<evidence type="ECO:0000259" key="1">
    <source>
        <dbReference type="Pfam" id="PF13976"/>
    </source>
</evidence>
<sequence length="176" mass="20958">MLYDTTNIIEGSRRANILLLKDTKLHIKNALYFCKSYRNLLSFKDIRLNEFYIETNNEENVEYLYIMKLHLNKREVLEKLFTFSYGLYCMYINTVETHTIVNQKFTHQNKFEVWHDWLGHPKTIMMRKIIENSCGHLLKNQEILQSNIFSCTACSQRKLIIRPSPAKIGNESILFL</sequence>
<dbReference type="Gramene" id="C.cajan_27689.t">
    <property type="protein sequence ID" value="C.cajan_27689.t.cds1"/>
    <property type="gene ID" value="C.cajan_27689"/>
</dbReference>
<name>A0A151S6R9_CAJCA</name>
<dbReference type="AlphaFoldDB" id="A0A151S6R9"/>